<dbReference type="SUPFAM" id="SSF81342">
    <property type="entry name" value="Transmembrane di-heme cytochromes"/>
    <property type="match status" value="1"/>
</dbReference>
<dbReference type="EMBL" id="JAANIC010004627">
    <property type="protein sequence ID" value="KAG5333924.1"/>
    <property type="molecule type" value="Genomic_DNA"/>
</dbReference>
<dbReference type="InterPro" id="IPR027387">
    <property type="entry name" value="Cytb/b6-like_sf"/>
</dbReference>
<dbReference type="SUPFAM" id="SSF81442">
    <property type="entry name" value="Cytochrome c oxidase subunit I-like"/>
    <property type="match status" value="1"/>
</dbReference>
<dbReference type="InterPro" id="IPR036927">
    <property type="entry name" value="Cyt_c_oxase-like_su1_sf"/>
</dbReference>
<feature type="transmembrane region" description="Helical" evidence="1">
    <location>
        <begin position="26"/>
        <end position="45"/>
    </location>
</feature>
<comment type="caution">
    <text evidence="2">The sequence shown here is derived from an EMBL/GenBank/DDBJ whole genome shotgun (WGS) entry which is preliminary data.</text>
</comment>
<gene>
    <name evidence="2" type="primary">Coi_3</name>
    <name evidence="2" type="ORF">G6Z76_0008168</name>
</gene>
<dbReference type="Proteomes" id="UP000669903">
    <property type="component" value="Unassembled WGS sequence"/>
</dbReference>
<keyword evidence="1" id="KW-0472">Membrane</keyword>
<keyword evidence="1" id="KW-1133">Transmembrane helix</keyword>
<keyword evidence="1" id="KW-0812">Transmembrane</keyword>
<dbReference type="InterPro" id="IPR016174">
    <property type="entry name" value="Di-haem_cyt_TM"/>
</dbReference>
<dbReference type="GO" id="GO:0022904">
    <property type="term" value="P:respiratory electron transport chain"/>
    <property type="evidence" value="ECO:0007669"/>
    <property type="project" value="InterPro"/>
</dbReference>
<sequence>MLAAITKRIYESEEDFQSTIQINHFFSFYFIFSFIIILFIFIHLFSLHSTGSSNSTEINSDLYKIPFHSYFTSKNLNPHHSRITIYYPFLSEPLLLTILLTDRNLNTSFFDPSGGGDPIYQHLFNIISSIGSLISILSLSILLLLSFKAVGHQSDFLNIYFDSFIVPTNQLLLIKNEFRLLDVNNRCIYGKDEPASSSNSSDKDSTDEENKMCTLYIILMMNETRGENHPIEKFPETFQMTLRFLLPALNAANTCGREKISPEKQFMIMEIIYGSWLLQINIYVCI</sequence>
<dbReference type="GO" id="GO:0016020">
    <property type="term" value="C:membrane"/>
    <property type="evidence" value="ECO:0007669"/>
    <property type="project" value="InterPro"/>
</dbReference>
<feature type="non-terminal residue" evidence="2">
    <location>
        <position position="286"/>
    </location>
</feature>
<feature type="transmembrane region" description="Helical" evidence="1">
    <location>
        <begin position="120"/>
        <end position="145"/>
    </location>
</feature>
<proteinExistence type="predicted"/>
<organism evidence="2 3">
    <name type="scientific">Acromyrmex charruanus</name>
    <dbReference type="NCBI Taxonomy" id="2715315"/>
    <lineage>
        <taxon>Eukaryota</taxon>
        <taxon>Metazoa</taxon>
        <taxon>Ecdysozoa</taxon>
        <taxon>Arthropoda</taxon>
        <taxon>Hexapoda</taxon>
        <taxon>Insecta</taxon>
        <taxon>Pterygota</taxon>
        <taxon>Neoptera</taxon>
        <taxon>Endopterygota</taxon>
        <taxon>Hymenoptera</taxon>
        <taxon>Apocrita</taxon>
        <taxon>Aculeata</taxon>
        <taxon>Formicoidea</taxon>
        <taxon>Formicidae</taxon>
        <taxon>Myrmicinae</taxon>
        <taxon>Acromyrmex</taxon>
    </lineage>
</organism>
<feature type="non-terminal residue" evidence="2">
    <location>
        <position position="1"/>
    </location>
</feature>
<evidence type="ECO:0000256" key="1">
    <source>
        <dbReference type="SAM" id="Phobius"/>
    </source>
</evidence>
<evidence type="ECO:0000313" key="3">
    <source>
        <dbReference type="Proteomes" id="UP000669903"/>
    </source>
</evidence>
<protein>
    <submittedName>
        <fullName evidence="2">COX1 oxidase</fullName>
    </submittedName>
</protein>
<accession>A0A836FVU0</accession>
<keyword evidence="3" id="KW-1185">Reference proteome</keyword>
<name>A0A836FVU0_9HYME</name>
<dbReference type="Gene3D" id="1.20.210.10">
    <property type="entry name" value="Cytochrome c oxidase-like, subunit I domain"/>
    <property type="match status" value="1"/>
</dbReference>
<reference evidence="2" key="1">
    <citation type="submission" date="2020-03" db="EMBL/GenBank/DDBJ databases">
        <title>Relaxed selection underlies rapid genomic changes in the transitions from sociality to social parasitism in ants.</title>
        <authorList>
            <person name="Bi X."/>
        </authorList>
    </citation>
    <scope>NUCLEOTIDE SEQUENCE</scope>
    <source>
        <strain evidence="2">BGI-DK2014a</strain>
        <tissue evidence="2">Whole body</tissue>
    </source>
</reference>
<dbReference type="Gene3D" id="1.20.810.10">
    <property type="entry name" value="Cytochrome Bc1 Complex, Chain C"/>
    <property type="match status" value="1"/>
</dbReference>
<evidence type="ECO:0000313" key="2">
    <source>
        <dbReference type="EMBL" id="KAG5333924.1"/>
    </source>
</evidence>
<dbReference type="AlphaFoldDB" id="A0A836FVU0"/>